<keyword evidence="2" id="KW-1185">Reference proteome</keyword>
<dbReference type="Proteomes" id="UP000887572">
    <property type="component" value="Unplaced"/>
</dbReference>
<protein>
    <submittedName>
        <fullName evidence="3">Uncharacterized protein</fullName>
    </submittedName>
</protein>
<feature type="region of interest" description="Disordered" evidence="1">
    <location>
        <begin position="500"/>
        <end position="563"/>
    </location>
</feature>
<dbReference type="AlphaFoldDB" id="A0A914GVM2"/>
<evidence type="ECO:0000313" key="2">
    <source>
        <dbReference type="Proteomes" id="UP000887572"/>
    </source>
</evidence>
<evidence type="ECO:0000313" key="3">
    <source>
        <dbReference type="WBParaSite" id="Gr19_v10_g11606.t1"/>
    </source>
</evidence>
<evidence type="ECO:0000256" key="1">
    <source>
        <dbReference type="SAM" id="MobiDB-lite"/>
    </source>
</evidence>
<reference evidence="3" key="1">
    <citation type="submission" date="2022-11" db="UniProtKB">
        <authorList>
            <consortium name="WormBaseParasite"/>
        </authorList>
    </citation>
    <scope>IDENTIFICATION</scope>
</reference>
<feature type="compositionally biased region" description="Low complexity" evidence="1">
    <location>
        <begin position="502"/>
        <end position="523"/>
    </location>
</feature>
<name>A0A914GVM2_GLORO</name>
<accession>A0A914GVM2</accession>
<organism evidence="2 3">
    <name type="scientific">Globodera rostochiensis</name>
    <name type="common">Golden nematode worm</name>
    <name type="synonym">Heterodera rostochiensis</name>
    <dbReference type="NCBI Taxonomy" id="31243"/>
    <lineage>
        <taxon>Eukaryota</taxon>
        <taxon>Metazoa</taxon>
        <taxon>Ecdysozoa</taxon>
        <taxon>Nematoda</taxon>
        <taxon>Chromadorea</taxon>
        <taxon>Rhabditida</taxon>
        <taxon>Tylenchina</taxon>
        <taxon>Tylenchomorpha</taxon>
        <taxon>Tylenchoidea</taxon>
        <taxon>Heteroderidae</taxon>
        <taxon>Heteroderinae</taxon>
        <taxon>Globodera</taxon>
    </lineage>
</organism>
<sequence>MNGQIPPINGQQQQQLPPVPIATVIVAEQQLATTTQQPPNPANELVDQIESIDVSSTQLIITSTRQGPPDTARVAISIVDIVTGEELPPMNLTGIMLILTRGRYTVNWLQPNRWYGVHFRSEQHYAGGSAIYTNEEAHLVKTHRVDGTQEDGNPPVVSVRAQRYGDSGRSLENLQLHLRAREIDKSVEIRLENHFEVAEQRNGTARTMVASIKPKNCPRICWNAELLAESRRHTFRRPATQHCEQIEPISASTQLREFVGYEMAPNGGDLIVQTNFSGGGADGEKAEEADAYVQLTAIAIPEAKKADNSTIRFKTFNTKKEGEQYVLDNMEPGKLYAVQYTYGKQSPFVYEESRRFLLDMASGMTPVHVQYNLTEPYSTEPGVAATARLDPKFNQYELGIDVEPLCDPNESTLHFWLTKDRPEKELHELRLLDALCTAMPQHSVCPRAPGSTAAATAGDAHRCAMPDAKLCYTSNIVVHEKIFSAPRKCEQLADEVPAVPITTSTSTSTTSTTKSTSATRAKSLPPGTTPAPKNASGAVVGPSKVPNNGSSAENGPDGGHKKNGAGAVQRMNFEQIFAIFCLIILI</sequence>
<proteinExistence type="predicted"/>
<dbReference type="WBParaSite" id="Gr19_v10_g11606.t1">
    <property type="protein sequence ID" value="Gr19_v10_g11606.t1"/>
    <property type="gene ID" value="Gr19_v10_g11606"/>
</dbReference>